<comment type="caution">
    <text evidence="1">The sequence shown here is derived from an EMBL/GenBank/DDBJ whole genome shotgun (WGS) entry which is preliminary data.</text>
</comment>
<evidence type="ECO:0000313" key="1">
    <source>
        <dbReference type="EMBL" id="EFZ33935.1"/>
    </source>
</evidence>
<dbReference type="Proteomes" id="UP000004099">
    <property type="component" value="Unassembled WGS sequence"/>
</dbReference>
<name>E7FSQ2_9LACO</name>
<dbReference type="InterPro" id="IPR024269">
    <property type="entry name" value="DUF3791"/>
</dbReference>
<dbReference type="Pfam" id="PF12668">
    <property type="entry name" value="DUF3791"/>
    <property type="match status" value="1"/>
</dbReference>
<reference evidence="1 2" key="1">
    <citation type="submission" date="2011-01" db="EMBL/GenBank/DDBJ databases">
        <authorList>
            <person name="Muzny D."/>
            <person name="Qin X."/>
            <person name="Buhay C."/>
            <person name="Dugan-Rocha S."/>
            <person name="Ding Y."/>
            <person name="Chen G."/>
            <person name="Hawes A."/>
            <person name="Holder M."/>
            <person name="Jhangiani S."/>
            <person name="Johnson A."/>
            <person name="Khan Z."/>
            <person name="Li Z."/>
            <person name="Liu W."/>
            <person name="Liu X."/>
            <person name="Perez L."/>
            <person name="Shen H."/>
            <person name="Wang Q."/>
            <person name="Watt J."/>
            <person name="Xi L."/>
            <person name="Xin Y."/>
            <person name="Zhou J."/>
            <person name="Deng J."/>
            <person name="Jiang H."/>
            <person name="Liu Y."/>
            <person name="Qu J."/>
            <person name="Song X.-Z."/>
            <person name="Zhang L."/>
            <person name="Villasana D."/>
            <person name="Johnson A."/>
            <person name="Liu J."/>
            <person name="Liyanage D."/>
            <person name="Lorensuhewa L."/>
            <person name="Robinson T."/>
            <person name="Song A."/>
            <person name="Song B.-B."/>
            <person name="Dinh H."/>
            <person name="Thornton R."/>
            <person name="Coyle M."/>
            <person name="Francisco L."/>
            <person name="Jackson L."/>
            <person name="Javaid M."/>
            <person name="Korchina V."/>
            <person name="Kovar C."/>
            <person name="Mata R."/>
            <person name="Mathew T."/>
            <person name="Ngo R."/>
            <person name="Nguyen L."/>
            <person name="Nguyen N."/>
            <person name="Okwuonu G."/>
            <person name="Ongeri F."/>
            <person name="Pham C."/>
            <person name="Simmons D."/>
            <person name="Wilczek-Boney K."/>
            <person name="Hale W."/>
            <person name="Jakkamsetti A."/>
            <person name="Pham P."/>
            <person name="Ruth R."/>
            <person name="San Lucas F."/>
            <person name="Warren J."/>
            <person name="Zhang J."/>
            <person name="Zhao Z."/>
            <person name="Zhou C."/>
            <person name="Zhu D."/>
            <person name="Lee S."/>
            <person name="Bess C."/>
            <person name="Blankenburg K."/>
            <person name="Forbes L."/>
            <person name="Fu Q."/>
            <person name="Gubbala S."/>
            <person name="Hirani K."/>
            <person name="Jayaseelan J.C."/>
            <person name="Lara F."/>
            <person name="Munidasa M."/>
            <person name="Palculict T."/>
            <person name="Patil S."/>
            <person name="Pu L.-L."/>
            <person name="Saada N."/>
            <person name="Tang L."/>
            <person name="Weissenberger G."/>
            <person name="Zhu Y."/>
            <person name="Hemphill L."/>
            <person name="Shang Y."/>
            <person name="Youmans B."/>
            <person name="Ayvaz T."/>
            <person name="Ross M."/>
            <person name="Santibanez J."/>
            <person name="Aqrawi P."/>
            <person name="Gross S."/>
            <person name="Joshi V."/>
            <person name="Fowler G."/>
            <person name="Nazareth L."/>
            <person name="Reid J."/>
            <person name="Worley K."/>
            <person name="Petrosino J."/>
            <person name="Highlander S."/>
            <person name="Gibbs R."/>
        </authorList>
    </citation>
    <scope>NUCLEOTIDE SEQUENCE [LARGE SCALE GENOMIC DNA]</scope>
    <source>
        <strain evidence="1 2">ATCC 25644</strain>
    </source>
</reference>
<protein>
    <recommendedName>
        <fullName evidence="3">DUF3791 domain-containing protein</fullName>
    </recommendedName>
</protein>
<organism evidence="1 2">
    <name type="scientific">Ligilactobacillus ruminis ATCC 25644</name>
    <dbReference type="NCBI Taxonomy" id="525362"/>
    <lineage>
        <taxon>Bacteria</taxon>
        <taxon>Bacillati</taxon>
        <taxon>Bacillota</taxon>
        <taxon>Bacilli</taxon>
        <taxon>Lactobacillales</taxon>
        <taxon>Lactobacillaceae</taxon>
        <taxon>Ligilactobacillus</taxon>
    </lineage>
</organism>
<sequence>MPGYTCQRKGQEKCHNENAETKMQLAASCTRAGRQDGLSVFCASFFKGEFIMSDKTEITFMQTRLIRLASEEWHLPVEQIIRLFKEADVLGYIEKCYGIFHCEGDEAVLEDIKEFMKEKGTEIIV</sequence>
<proteinExistence type="predicted"/>
<dbReference type="HOGENOM" id="CLU_1989829_0_0_9"/>
<dbReference type="EMBL" id="ACGS02000047">
    <property type="protein sequence ID" value="EFZ33935.1"/>
    <property type="molecule type" value="Genomic_DNA"/>
</dbReference>
<evidence type="ECO:0000313" key="2">
    <source>
        <dbReference type="Proteomes" id="UP000004099"/>
    </source>
</evidence>
<dbReference type="PATRIC" id="fig|525362.12.peg.2084"/>
<dbReference type="AlphaFoldDB" id="E7FSQ2"/>
<accession>E7FSQ2</accession>
<evidence type="ECO:0008006" key="3">
    <source>
        <dbReference type="Google" id="ProtNLM"/>
    </source>
</evidence>
<gene>
    <name evidence="1" type="ORF">HMPREF0542_11929</name>
</gene>